<organism evidence="2 3">
    <name type="scientific">Candidatus Methylophosphatis roskildensis</name>
    <dbReference type="NCBI Taxonomy" id="2899263"/>
    <lineage>
        <taxon>Bacteria</taxon>
        <taxon>Pseudomonadati</taxon>
        <taxon>Pseudomonadota</taxon>
        <taxon>Betaproteobacteria</taxon>
        <taxon>Nitrosomonadales</taxon>
        <taxon>Sterolibacteriaceae</taxon>
        <taxon>Candidatus Methylophosphatis</taxon>
    </lineage>
</organism>
<evidence type="ECO:0000313" key="2">
    <source>
        <dbReference type="EMBL" id="MBK6972488.1"/>
    </source>
</evidence>
<protein>
    <submittedName>
        <fullName evidence="2">RES family NAD+ phosphorylase</fullName>
    </submittedName>
</protein>
<evidence type="ECO:0000313" key="3">
    <source>
        <dbReference type="Proteomes" id="UP000807785"/>
    </source>
</evidence>
<dbReference type="AlphaFoldDB" id="A0A9D7HLA4"/>
<accession>A0A9D7HLA4</accession>
<proteinExistence type="predicted"/>
<dbReference type="EMBL" id="JADJEV010000003">
    <property type="protein sequence ID" value="MBK6972488.1"/>
    <property type="molecule type" value="Genomic_DNA"/>
</dbReference>
<gene>
    <name evidence="2" type="ORF">IPH26_05915</name>
</gene>
<dbReference type="InterPro" id="IPR014914">
    <property type="entry name" value="RES_dom"/>
</dbReference>
<reference evidence="2" key="1">
    <citation type="submission" date="2020-10" db="EMBL/GenBank/DDBJ databases">
        <title>Connecting structure to function with the recovery of over 1000 high-quality activated sludge metagenome-assembled genomes encoding full-length rRNA genes using long-read sequencing.</title>
        <authorList>
            <person name="Singleton C.M."/>
            <person name="Petriglieri F."/>
            <person name="Kristensen J.M."/>
            <person name="Kirkegaard R.H."/>
            <person name="Michaelsen T.Y."/>
            <person name="Andersen M.H."/>
            <person name="Karst S.M."/>
            <person name="Dueholm M.S."/>
            <person name="Nielsen P.H."/>
            <person name="Albertsen M."/>
        </authorList>
    </citation>
    <scope>NUCLEOTIDE SEQUENCE</scope>
    <source>
        <strain evidence="2">Bjer_18-Q3-R1-45_BAT3C.347</strain>
    </source>
</reference>
<dbReference type="Proteomes" id="UP000807785">
    <property type="component" value="Unassembled WGS sequence"/>
</dbReference>
<sequence length="151" mass="16721">MLLWRISNHAELSGEGGLGASARWHSAGRRIVYLGQNPATCLLEHLVHLEIDAEDMPSTFRTLKIEVPDVIYAGSETSLGLPNDWQDNIELTQTIGNQWLTDGPLLLRVPCALVPETENVLLNSGHRDAPSIKIIDVIDFPFDQRLISGRS</sequence>
<dbReference type="SMART" id="SM00953">
    <property type="entry name" value="RES"/>
    <property type="match status" value="1"/>
</dbReference>
<name>A0A9D7HLA4_9PROT</name>
<evidence type="ECO:0000259" key="1">
    <source>
        <dbReference type="SMART" id="SM00953"/>
    </source>
</evidence>
<feature type="domain" description="RES" evidence="1">
    <location>
        <begin position="11"/>
        <end position="136"/>
    </location>
</feature>
<comment type="caution">
    <text evidence="2">The sequence shown here is derived from an EMBL/GenBank/DDBJ whole genome shotgun (WGS) entry which is preliminary data.</text>
</comment>
<dbReference type="Pfam" id="PF08808">
    <property type="entry name" value="RES"/>
    <property type="match status" value="1"/>
</dbReference>